<dbReference type="Pfam" id="PF23774">
    <property type="entry name" value="TPR_GEMI5"/>
    <property type="match status" value="1"/>
</dbReference>
<dbReference type="PANTHER" id="PTHR46362:SF1">
    <property type="entry name" value="GEM-ASSOCIATED PROTEIN 5"/>
    <property type="match status" value="1"/>
</dbReference>
<dbReference type="Pfam" id="PF23775">
    <property type="entry name" value="Beta-prop_RIG_2nd"/>
    <property type="match status" value="1"/>
</dbReference>
<evidence type="ECO:0008006" key="10">
    <source>
        <dbReference type="Google" id="ProtNLM"/>
    </source>
</evidence>
<evidence type="ECO:0000259" key="5">
    <source>
        <dbReference type="Pfam" id="PF23770"/>
    </source>
</evidence>
<dbReference type="InterPro" id="IPR019775">
    <property type="entry name" value="WD40_repeat_CS"/>
</dbReference>
<organism evidence="8 9">
    <name type="scientific">Pieris macdunnoughi</name>
    <dbReference type="NCBI Taxonomy" id="345717"/>
    <lineage>
        <taxon>Eukaryota</taxon>
        <taxon>Metazoa</taxon>
        <taxon>Ecdysozoa</taxon>
        <taxon>Arthropoda</taxon>
        <taxon>Hexapoda</taxon>
        <taxon>Insecta</taxon>
        <taxon>Pterygota</taxon>
        <taxon>Neoptera</taxon>
        <taxon>Endopterygota</taxon>
        <taxon>Lepidoptera</taxon>
        <taxon>Glossata</taxon>
        <taxon>Ditrysia</taxon>
        <taxon>Papilionoidea</taxon>
        <taxon>Pieridae</taxon>
        <taxon>Pierinae</taxon>
        <taxon>Pieris</taxon>
    </lineage>
</organism>
<feature type="domain" description="Gem-associated protein 5 second beta-propeller" evidence="7">
    <location>
        <begin position="531"/>
        <end position="804"/>
    </location>
</feature>
<feature type="compositionally biased region" description="Polar residues" evidence="4">
    <location>
        <begin position="1147"/>
        <end position="1159"/>
    </location>
</feature>
<dbReference type="SMART" id="SM00320">
    <property type="entry name" value="WD40"/>
    <property type="match status" value="8"/>
</dbReference>
<keyword evidence="9" id="KW-1185">Reference proteome</keyword>
<dbReference type="InterPro" id="IPR056421">
    <property type="entry name" value="TPR_GEMI5"/>
</dbReference>
<dbReference type="Proteomes" id="UP000663880">
    <property type="component" value="Unassembled WGS sequence"/>
</dbReference>
<dbReference type="InterPro" id="IPR011047">
    <property type="entry name" value="Quinoprotein_ADH-like_sf"/>
</dbReference>
<feature type="domain" description="Gem-associated protein 5 first beta-propeller" evidence="5">
    <location>
        <begin position="61"/>
        <end position="329"/>
    </location>
</feature>
<dbReference type="PROSITE" id="PS50082">
    <property type="entry name" value="WD_REPEATS_2"/>
    <property type="match status" value="3"/>
</dbReference>
<evidence type="ECO:0000259" key="6">
    <source>
        <dbReference type="Pfam" id="PF23774"/>
    </source>
</evidence>
<gene>
    <name evidence="8" type="ORF">PMACD_LOCUS10803</name>
</gene>
<proteinExistence type="predicted"/>
<dbReference type="InterPro" id="IPR056424">
    <property type="entry name" value="Beta-prop_GEMI5_2nd"/>
</dbReference>
<dbReference type="PANTHER" id="PTHR46362">
    <property type="entry name" value="GEM-ASSOCIATED PROTEIN 5"/>
    <property type="match status" value="1"/>
</dbReference>
<dbReference type="GO" id="GO:0003730">
    <property type="term" value="F:mRNA 3'-UTR binding"/>
    <property type="evidence" value="ECO:0007669"/>
    <property type="project" value="TreeGrafter"/>
</dbReference>
<evidence type="ECO:0000313" key="8">
    <source>
        <dbReference type="EMBL" id="CAF4895000.1"/>
    </source>
</evidence>
<evidence type="ECO:0000256" key="1">
    <source>
        <dbReference type="ARBA" id="ARBA00022574"/>
    </source>
</evidence>
<feature type="repeat" description="WD" evidence="3">
    <location>
        <begin position="761"/>
        <end position="803"/>
    </location>
</feature>
<evidence type="ECO:0000256" key="4">
    <source>
        <dbReference type="SAM" id="MobiDB-lite"/>
    </source>
</evidence>
<dbReference type="Pfam" id="PF23770">
    <property type="entry name" value="Beta-prop_RIG_1st"/>
    <property type="match status" value="1"/>
</dbReference>
<dbReference type="GO" id="GO:0000387">
    <property type="term" value="P:spliceosomal snRNP assembly"/>
    <property type="evidence" value="ECO:0007669"/>
    <property type="project" value="TreeGrafter"/>
</dbReference>
<feature type="compositionally biased region" description="Basic and acidic residues" evidence="4">
    <location>
        <begin position="470"/>
        <end position="484"/>
    </location>
</feature>
<evidence type="ECO:0000259" key="7">
    <source>
        <dbReference type="Pfam" id="PF23775"/>
    </source>
</evidence>
<feature type="region of interest" description="Disordered" evidence="4">
    <location>
        <begin position="465"/>
        <end position="484"/>
    </location>
</feature>
<dbReference type="OrthoDB" id="7326421at2759"/>
<dbReference type="GO" id="GO:0005634">
    <property type="term" value="C:nucleus"/>
    <property type="evidence" value="ECO:0007669"/>
    <property type="project" value="TreeGrafter"/>
</dbReference>
<dbReference type="Gene3D" id="2.130.10.10">
    <property type="entry name" value="YVTN repeat-like/Quinoprotein amine dehydrogenase"/>
    <property type="match status" value="2"/>
</dbReference>
<protein>
    <recommendedName>
        <fullName evidence="10">Gem-associated protein 5</fullName>
    </recommendedName>
</protein>
<dbReference type="AlphaFoldDB" id="A0A821USM0"/>
<dbReference type="SUPFAM" id="SSF50978">
    <property type="entry name" value="WD40 repeat-like"/>
    <property type="match status" value="1"/>
</dbReference>
<accession>A0A821USM0</accession>
<dbReference type="SUPFAM" id="SSF50998">
    <property type="entry name" value="Quinoprotein alcohol dehydrogenase-like"/>
    <property type="match status" value="1"/>
</dbReference>
<dbReference type="InterPro" id="IPR056432">
    <property type="entry name" value="Beta-prop_GEMI5_1st"/>
</dbReference>
<dbReference type="InterPro" id="IPR052640">
    <property type="entry name" value="Gemin-5"/>
</dbReference>
<dbReference type="EMBL" id="CAJOBZ010000033">
    <property type="protein sequence ID" value="CAF4895000.1"/>
    <property type="molecule type" value="Genomic_DNA"/>
</dbReference>
<keyword evidence="2" id="KW-0677">Repeat</keyword>
<dbReference type="InterPro" id="IPR015943">
    <property type="entry name" value="WD40/YVTN_repeat-like_dom_sf"/>
</dbReference>
<dbReference type="InterPro" id="IPR036322">
    <property type="entry name" value="WD40_repeat_dom_sf"/>
</dbReference>
<feature type="domain" description="Gem-associated protein 5 TPR" evidence="6">
    <location>
        <begin position="929"/>
        <end position="1143"/>
    </location>
</feature>
<reference evidence="8" key="1">
    <citation type="submission" date="2021-02" db="EMBL/GenBank/DDBJ databases">
        <authorList>
            <person name="Steward A R."/>
        </authorList>
    </citation>
    <scope>NUCLEOTIDE SEQUENCE</scope>
</reference>
<dbReference type="InterPro" id="IPR001680">
    <property type="entry name" value="WD40_rpt"/>
</dbReference>
<evidence type="ECO:0000256" key="3">
    <source>
        <dbReference type="PROSITE-ProRule" id="PRU00221"/>
    </source>
</evidence>
<dbReference type="PROSITE" id="PS00678">
    <property type="entry name" value="WD_REPEATS_1"/>
    <property type="match status" value="2"/>
</dbReference>
<evidence type="ECO:0000256" key="2">
    <source>
        <dbReference type="ARBA" id="ARBA00022737"/>
    </source>
</evidence>
<feature type="repeat" description="WD" evidence="3">
    <location>
        <begin position="804"/>
        <end position="841"/>
    </location>
</feature>
<sequence>MDDTVLFPSPNWFQTTILAVTSDGWLIYGGPNKGLCICKPFNKPDENGQGYQTHFINRAHGEKIVSVDISPEWPEKRYIVAGSGDGIVKQWSFTEINKSIKIKLEQSHDLHHKENEEVVGVGYINETYVITIGSFGNLVKWDITSNVVKSYDRFLKNFKPTCMACSPHLPFNVAVGTKQGIIFVLDLNDKGKVLYKVRGQNEETLSVSWCPQYEVVLQKCLETTEAKSQLSDRLAKIRLDGTEEDKLNESGLAKDLPDDSFEKSIVQEDDMFDIYKDHEEEEFGHKKYKPELIRVKIREEKEENKDDFLSECLKLKEDLLKRKNEPEESIHSLVKKVDGDIEENVNREKLHSDSKENSIQIVEEASTHIHKHLLASIGKAGSVRIWSKSGKLVSSCVISGHNRNIKLKTVMWATLLWYRPDILLISNGKSELFRCNPLKLDSKNKLHWNVEHILHKRGLYAISTNAPRQQSKDQSEDKIEEKSNNGLKQEDWVVWTISQDRNMICYSVENKKCLGQYNSAGGYVYMIDPCPYDARQYAICVGDGAVRVWETDLDEDHNKLSKGTIRTYWQNVQGKVLTVAWHPTTEGLLAFSTGESRVGLINTSGKAEKPARLLVPAGRGGVYSISWGQGDNLYACGGGELVMYNTKNANDDPIQIPVQVEGNKWNLCAVQYSSRGLLVGSTAGGIAILDTETHQNQTAAFIFSKIIHKADWHPQQISSSSEDSPLRNLIAVSSLDKQNLIAILEYDDEGDSPKIVTWKMLAGHKAHVIQVAWNPHIDHYLLSSSDDSTVRVWDVVQGACTHIFGGHTQKSLAVGWASFPQLANTALSGGADYTLRLWDIRDFTAESYEEMKHEKVKERKMKKAIKSEDKSEDTATEATERMKSSKKFLLPTIGRQIYPINASKLRKMAEKMLKISERDDEAEFQMDFLKLFGSTNDFNSVLDLEMEQHLEARRLEAYMMLLVLRGDMSNMVQFASENDLLTPFLVSLAPCVSFKYWKDTMQLYLAQMDRLAAKGELEKTILPESYGGVVYRKAAVLLSLHDIKGAVNALVEGRLFLEAYVLAKTRHMDSIGEETLHKWAAFCQDNGSFSVSAFCQIILGDAYQASVLLSKINDEGSLMLSSDLAKLAGQETFAVHVDDKLQKIHSNETPSENLKSLPSRTELAVKETNGVETNDI</sequence>
<comment type="caution">
    <text evidence="8">The sequence shown here is derived from an EMBL/GenBank/DDBJ whole genome shotgun (WGS) entry which is preliminary data.</text>
</comment>
<keyword evidence="1 3" id="KW-0853">WD repeat</keyword>
<feature type="repeat" description="WD" evidence="3">
    <location>
        <begin position="57"/>
        <end position="92"/>
    </location>
</feature>
<dbReference type="PROSITE" id="PS50294">
    <property type="entry name" value="WD_REPEATS_REGION"/>
    <property type="match status" value="1"/>
</dbReference>
<name>A0A821USM0_9NEOP</name>
<evidence type="ECO:0000313" key="9">
    <source>
        <dbReference type="Proteomes" id="UP000663880"/>
    </source>
</evidence>
<dbReference type="GO" id="GO:0032797">
    <property type="term" value="C:SMN complex"/>
    <property type="evidence" value="ECO:0007669"/>
    <property type="project" value="TreeGrafter"/>
</dbReference>
<feature type="region of interest" description="Disordered" evidence="4">
    <location>
        <begin position="1147"/>
        <end position="1176"/>
    </location>
</feature>